<name>A0A450SZS9_9GAMM</name>
<evidence type="ECO:0008006" key="2">
    <source>
        <dbReference type="Google" id="ProtNLM"/>
    </source>
</evidence>
<accession>A0A450SZS9</accession>
<protein>
    <recommendedName>
        <fullName evidence="2">DUF3987 domain-containing protein</fullName>
    </recommendedName>
</protein>
<dbReference type="Pfam" id="PF13148">
    <property type="entry name" value="DUF3987"/>
    <property type="match status" value="1"/>
</dbReference>
<proteinExistence type="predicted"/>
<dbReference type="AlphaFoldDB" id="A0A450SZS9"/>
<dbReference type="InterPro" id="IPR025048">
    <property type="entry name" value="DUF3987"/>
</dbReference>
<organism evidence="1">
    <name type="scientific">Candidatus Kentrum sp. FW</name>
    <dbReference type="NCBI Taxonomy" id="2126338"/>
    <lineage>
        <taxon>Bacteria</taxon>
        <taxon>Pseudomonadati</taxon>
        <taxon>Pseudomonadota</taxon>
        <taxon>Gammaproteobacteria</taxon>
        <taxon>Candidatus Kentrum</taxon>
    </lineage>
</organism>
<evidence type="ECO:0000313" key="1">
    <source>
        <dbReference type="EMBL" id="VFJ59759.1"/>
    </source>
</evidence>
<dbReference type="EMBL" id="CAADFD010000050">
    <property type="protein sequence ID" value="VFJ59759.1"/>
    <property type="molecule type" value="Genomic_DNA"/>
</dbReference>
<sequence>MEAWNGNASFDTDRIGHGSILIPNLCVSIFGSIQSDKLIGYLEQASHALANDGMLQRFQILVYPDDRPWERADRPPKKEARNPVFRVFDALADFEPTAWGAEPTDDSIKFPYFRFDEKAQAVFIEWSANLHRTRLPAEEHPIIAQHIAKFDKLFPALALILYLVDCAYTERYGPVTEQAALRVAAWCEYLEAHVRRCYGLLIDDGLRAAQALADKVKKGKFQDGFTARDVRRNQWRYLTSDEAVQAALDWLEDEGWLRVGKIGGTGPGTGRRTKRFSINPRVIGNAHG</sequence>
<reference evidence="1" key="1">
    <citation type="submission" date="2019-02" db="EMBL/GenBank/DDBJ databases">
        <authorList>
            <person name="Gruber-Vodicka R. H."/>
            <person name="Seah K. B. B."/>
        </authorList>
    </citation>
    <scope>NUCLEOTIDE SEQUENCE</scope>
    <source>
        <strain evidence="1">BECK_BZ106</strain>
    </source>
</reference>
<gene>
    <name evidence="1" type="ORF">BECKFW1821B_GA0114236_105016</name>
</gene>